<evidence type="ECO:0000313" key="2">
    <source>
        <dbReference type="Proteomes" id="UP000578449"/>
    </source>
</evidence>
<sequence>MLTRELAGAWGRFLSAEGFSAGELPAEEEVELARMVADEPDRHPWRVVDAALDLLGCAECGGPLGRGPLGCGPCQLADGFRYSAIEIDRPGVPPGNEHAIRVGFSVLRAPHRQSAATVLGWRLNLPHLMAGRLPTTAQAQALRARINRGATYAELAPTLFTGS</sequence>
<gene>
    <name evidence="1" type="ORF">HNP84_001523</name>
</gene>
<keyword evidence="2" id="KW-1185">Reference proteome</keyword>
<dbReference type="RefSeq" id="WP_221335972.1">
    <property type="nucleotide sequence ID" value="NZ_BAABIX010000009.1"/>
</dbReference>
<name>A0A840P2W2_9ACTN</name>
<dbReference type="Proteomes" id="UP000578449">
    <property type="component" value="Unassembled WGS sequence"/>
</dbReference>
<organism evidence="1 2">
    <name type="scientific">Thermocatellispora tengchongensis</name>
    <dbReference type="NCBI Taxonomy" id="1073253"/>
    <lineage>
        <taxon>Bacteria</taxon>
        <taxon>Bacillati</taxon>
        <taxon>Actinomycetota</taxon>
        <taxon>Actinomycetes</taxon>
        <taxon>Streptosporangiales</taxon>
        <taxon>Streptosporangiaceae</taxon>
        <taxon>Thermocatellispora</taxon>
    </lineage>
</organism>
<dbReference type="EMBL" id="JACHGN010000003">
    <property type="protein sequence ID" value="MBB5131810.1"/>
    <property type="molecule type" value="Genomic_DNA"/>
</dbReference>
<protein>
    <submittedName>
        <fullName evidence="1">Uncharacterized protein</fullName>
    </submittedName>
</protein>
<reference evidence="1 2" key="1">
    <citation type="submission" date="2020-08" db="EMBL/GenBank/DDBJ databases">
        <title>Genomic Encyclopedia of Type Strains, Phase IV (KMG-IV): sequencing the most valuable type-strain genomes for metagenomic binning, comparative biology and taxonomic classification.</title>
        <authorList>
            <person name="Goeker M."/>
        </authorList>
    </citation>
    <scope>NUCLEOTIDE SEQUENCE [LARGE SCALE GENOMIC DNA]</scope>
    <source>
        <strain evidence="1 2">DSM 45615</strain>
    </source>
</reference>
<evidence type="ECO:0000313" key="1">
    <source>
        <dbReference type="EMBL" id="MBB5131810.1"/>
    </source>
</evidence>
<accession>A0A840P2W2</accession>
<proteinExistence type="predicted"/>
<dbReference type="AlphaFoldDB" id="A0A840P2W2"/>
<comment type="caution">
    <text evidence="1">The sequence shown here is derived from an EMBL/GenBank/DDBJ whole genome shotgun (WGS) entry which is preliminary data.</text>
</comment>